<keyword evidence="2" id="KW-1185">Reference proteome</keyword>
<gene>
    <name evidence="1" type="ORF">FM037_13525</name>
</gene>
<proteinExistence type="predicted"/>
<dbReference type="EMBL" id="CP041614">
    <property type="protein sequence ID" value="QDO84066.1"/>
    <property type="molecule type" value="Genomic_DNA"/>
</dbReference>
<protein>
    <submittedName>
        <fullName evidence="1">DUF2913 family protein</fullName>
    </submittedName>
</protein>
<dbReference type="Proteomes" id="UP000315947">
    <property type="component" value="Chromosome"/>
</dbReference>
<organism evidence="1 2">
    <name type="scientific">Shewanella psychropiezotolerans</name>
    <dbReference type="NCBI Taxonomy" id="2593655"/>
    <lineage>
        <taxon>Bacteria</taxon>
        <taxon>Pseudomonadati</taxon>
        <taxon>Pseudomonadota</taxon>
        <taxon>Gammaproteobacteria</taxon>
        <taxon>Alteromonadales</taxon>
        <taxon>Shewanellaceae</taxon>
        <taxon>Shewanella</taxon>
    </lineage>
</organism>
<accession>A0ABX5X494</accession>
<evidence type="ECO:0000313" key="1">
    <source>
        <dbReference type="EMBL" id="QDO84066.1"/>
    </source>
</evidence>
<dbReference type="Pfam" id="PF11140">
    <property type="entry name" value="DUF2913"/>
    <property type="match status" value="1"/>
</dbReference>
<evidence type="ECO:0000313" key="2">
    <source>
        <dbReference type="Proteomes" id="UP000315947"/>
    </source>
</evidence>
<sequence>MRHLKPMLKDSRYRRIKSELRRLLSTGRSAKGDLEAKLVDVRDLALRVEQNATEAQKLFELLELLEILRYKLGLDSRFVNETERRIPGFIYMLEEHVEHGFNQAGE</sequence>
<dbReference type="InterPro" id="IPR021316">
    <property type="entry name" value="DUF2913"/>
</dbReference>
<name>A0ABX5X494_9GAMM</name>
<reference evidence="1 2" key="1">
    <citation type="submission" date="2019-07" db="EMBL/GenBank/DDBJ databases">
        <title>Shewanella sp. YLB-06 whole genomic sequence.</title>
        <authorList>
            <person name="Yu L."/>
        </authorList>
    </citation>
    <scope>NUCLEOTIDE SEQUENCE [LARGE SCALE GENOMIC DNA]</scope>
    <source>
        <strain evidence="1 2">YLB-06</strain>
    </source>
</reference>